<evidence type="ECO:0000313" key="2">
    <source>
        <dbReference type="EMBL" id="NMP23278.1"/>
    </source>
</evidence>
<accession>A0A7Y0L575</accession>
<comment type="caution">
    <text evidence="2">The sequence shown here is derived from an EMBL/GenBank/DDBJ whole genome shotgun (WGS) entry which is preliminary data.</text>
</comment>
<evidence type="ECO:0000256" key="1">
    <source>
        <dbReference type="SAM" id="SignalP"/>
    </source>
</evidence>
<dbReference type="RefSeq" id="WP_169100404.1">
    <property type="nucleotide sequence ID" value="NZ_JABBVZ010000045.1"/>
</dbReference>
<feature type="signal peptide" evidence="1">
    <location>
        <begin position="1"/>
        <end position="25"/>
    </location>
</feature>
<reference evidence="2 3" key="1">
    <citation type="submission" date="2020-04" db="EMBL/GenBank/DDBJ databases">
        <authorList>
            <person name="Zhang R."/>
            <person name="Schippers A."/>
        </authorList>
    </citation>
    <scope>NUCLEOTIDE SEQUENCE [LARGE SCALE GENOMIC DNA]</scope>
    <source>
        <strain evidence="2 3">DSM 109850</strain>
    </source>
</reference>
<dbReference type="Proteomes" id="UP000533476">
    <property type="component" value="Unassembled WGS sequence"/>
</dbReference>
<dbReference type="AlphaFoldDB" id="A0A7Y0L575"/>
<sequence>MRKRLAIITALLAVLFAGGLHTVNANVHHFATSIHTNSEAPTVPYED</sequence>
<evidence type="ECO:0008006" key="4">
    <source>
        <dbReference type="Google" id="ProtNLM"/>
    </source>
</evidence>
<evidence type="ECO:0000313" key="3">
    <source>
        <dbReference type="Proteomes" id="UP000533476"/>
    </source>
</evidence>
<dbReference type="EMBL" id="JABBVZ010000045">
    <property type="protein sequence ID" value="NMP23278.1"/>
    <property type="molecule type" value="Genomic_DNA"/>
</dbReference>
<protein>
    <recommendedName>
        <fullName evidence="4">Phr family secreted Rap phosphatase inhibitor</fullName>
    </recommendedName>
</protein>
<keyword evidence="1" id="KW-0732">Signal</keyword>
<keyword evidence="3" id="KW-1185">Reference proteome</keyword>
<gene>
    <name evidence="2" type="ORF">HIJ39_13110</name>
</gene>
<proteinExistence type="predicted"/>
<name>A0A7Y0L575_9FIRM</name>
<organism evidence="2 3">
    <name type="scientific">Sulfobacillus harzensis</name>
    <dbReference type="NCBI Taxonomy" id="2729629"/>
    <lineage>
        <taxon>Bacteria</taxon>
        <taxon>Bacillati</taxon>
        <taxon>Bacillota</taxon>
        <taxon>Clostridia</taxon>
        <taxon>Eubacteriales</taxon>
        <taxon>Clostridiales Family XVII. Incertae Sedis</taxon>
        <taxon>Sulfobacillus</taxon>
    </lineage>
</organism>
<feature type="chain" id="PRO_5031399775" description="Phr family secreted Rap phosphatase inhibitor" evidence="1">
    <location>
        <begin position="26"/>
        <end position="47"/>
    </location>
</feature>